<evidence type="ECO:0000313" key="1">
    <source>
        <dbReference type="EMBL" id="KAI3761622.1"/>
    </source>
</evidence>
<gene>
    <name evidence="1" type="ORF">L1987_52043</name>
</gene>
<proteinExistence type="predicted"/>
<reference evidence="1 2" key="2">
    <citation type="journal article" date="2022" name="Mol. Ecol. Resour.">
        <title>The genomes of chicory, endive, great burdock and yacon provide insights into Asteraceae paleo-polyploidization history and plant inulin production.</title>
        <authorList>
            <person name="Fan W."/>
            <person name="Wang S."/>
            <person name="Wang H."/>
            <person name="Wang A."/>
            <person name="Jiang F."/>
            <person name="Liu H."/>
            <person name="Zhao H."/>
            <person name="Xu D."/>
            <person name="Zhang Y."/>
        </authorList>
    </citation>
    <scope>NUCLEOTIDE SEQUENCE [LARGE SCALE GENOMIC DNA]</scope>
    <source>
        <strain evidence="2">cv. Yunnan</strain>
        <tissue evidence="1">Leaves</tissue>
    </source>
</reference>
<sequence length="140" mass="16177">MEHVGKMPKEYFPSPIFSLNIVKRHGIQSRMEIGFGECLNTTFGAIRSSILEFQMRLLAHQILHIKRQKLEGGKTKQFFLMQFIEKCFIGRLGSRRGVENLQTLKPLMPSSYVDCRFLKPQESSFPSLKSLKLQGCEERP</sequence>
<organism evidence="1 2">
    <name type="scientific">Smallanthus sonchifolius</name>
    <dbReference type="NCBI Taxonomy" id="185202"/>
    <lineage>
        <taxon>Eukaryota</taxon>
        <taxon>Viridiplantae</taxon>
        <taxon>Streptophyta</taxon>
        <taxon>Embryophyta</taxon>
        <taxon>Tracheophyta</taxon>
        <taxon>Spermatophyta</taxon>
        <taxon>Magnoliopsida</taxon>
        <taxon>eudicotyledons</taxon>
        <taxon>Gunneridae</taxon>
        <taxon>Pentapetalae</taxon>
        <taxon>asterids</taxon>
        <taxon>campanulids</taxon>
        <taxon>Asterales</taxon>
        <taxon>Asteraceae</taxon>
        <taxon>Asteroideae</taxon>
        <taxon>Heliantheae alliance</taxon>
        <taxon>Millerieae</taxon>
        <taxon>Smallanthus</taxon>
    </lineage>
</organism>
<name>A0ACB9ET64_9ASTR</name>
<reference evidence="2" key="1">
    <citation type="journal article" date="2022" name="Mol. Ecol. Resour.">
        <title>The genomes of chicory, endive, great burdock and yacon provide insights into Asteraceae palaeo-polyploidization history and plant inulin production.</title>
        <authorList>
            <person name="Fan W."/>
            <person name="Wang S."/>
            <person name="Wang H."/>
            <person name="Wang A."/>
            <person name="Jiang F."/>
            <person name="Liu H."/>
            <person name="Zhao H."/>
            <person name="Xu D."/>
            <person name="Zhang Y."/>
        </authorList>
    </citation>
    <scope>NUCLEOTIDE SEQUENCE [LARGE SCALE GENOMIC DNA]</scope>
    <source>
        <strain evidence="2">cv. Yunnan</strain>
    </source>
</reference>
<keyword evidence="2" id="KW-1185">Reference proteome</keyword>
<accession>A0ACB9ET64</accession>
<protein>
    <submittedName>
        <fullName evidence="1">Uncharacterized protein</fullName>
    </submittedName>
</protein>
<dbReference type="Proteomes" id="UP001056120">
    <property type="component" value="Linkage Group LG17"/>
</dbReference>
<comment type="caution">
    <text evidence="1">The sequence shown here is derived from an EMBL/GenBank/DDBJ whole genome shotgun (WGS) entry which is preliminary data.</text>
</comment>
<dbReference type="EMBL" id="CM042034">
    <property type="protein sequence ID" value="KAI3761622.1"/>
    <property type="molecule type" value="Genomic_DNA"/>
</dbReference>
<evidence type="ECO:0000313" key="2">
    <source>
        <dbReference type="Proteomes" id="UP001056120"/>
    </source>
</evidence>